<accession>A0A1D3KA24</accession>
<gene>
    <name evidence="1" type="ORF">PVE_P0117</name>
</gene>
<geneLocation type="plasmid" evidence="2">
    <name>pve_Plasmid</name>
</geneLocation>
<protein>
    <submittedName>
        <fullName evidence="1">Uncharacterized protein</fullName>
    </submittedName>
</protein>
<dbReference type="EMBL" id="LT599585">
    <property type="protein sequence ID" value="SBW85160.1"/>
    <property type="molecule type" value="Genomic_DNA"/>
</dbReference>
<evidence type="ECO:0000313" key="2">
    <source>
        <dbReference type="Proteomes" id="UP000245431"/>
    </source>
</evidence>
<keyword evidence="1" id="KW-0614">Plasmid</keyword>
<reference evidence="2" key="1">
    <citation type="submission" date="2016-07" db="EMBL/GenBank/DDBJ databases">
        <authorList>
            <person name="Florea S."/>
            <person name="Webb J.S."/>
            <person name="Jaromczyk J."/>
            <person name="Schardl C.L."/>
        </authorList>
    </citation>
    <scope>NUCLEOTIDE SEQUENCE [LARGE SCALE GENOMIC DNA]</scope>
    <source>
        <strain evidence="2">1YdBTEX2</strain>
        <plasmid evidence="2">Plasmid pve_Plasmid</plasmid>
    </source>
</reference>
<organism evidence="1 2">
    <name type="scientific">Pseudomonas veronii 1YdBTEX2</name>
    <dbReference type="NCBI Taxonomy" id="1295141"/>
    <lineage>
        <taxon>Bacteria</taxon>
        <taxon>Pseudomonadati</taxon>
        <taxon>Pseudomonadota</taxon>
        <taxon>Gammaproteobacteria</taxon>
        <taxon>Pseudomonadales</taxon>
        <taxon>Pseudomonadaceae</taxon>
        <taxon>Pseudomonas</taxon>
    </lineage>
</organism>
<evidence type="ECO:0000313" key="1">
    <source>
        <dbReference type="EMBL" id="SBW85160.1"/>
    </source>
</evidence>
<dbReference type="AlphaFoldDB" id="A0A1D3KA24"/>
<sequence>MEDEKTRFLAAMAVANRFAKNYEQGIKAFVRLNTVQSEIFRGTTLGDYLALLDDKISEAVSLNGDAGWLSCRSEFTEEELLESLIRRDRSGKRYPTLAQVPSFLLEAFEEQHDAASFRVLAGELREACWSAYSGMTKIREQMDDEPTGADLLASMEAWPGEVHESEQTIKETLALSENLHKGWLRCQTAVLALLCMANQFGDDDPDQDLAIELMG</sequence>
<proteinExistence type="predicted"/>
<dbReference type="Proteomes" id="UP000245431">
    <property type="component" value="Plasmid PVE_plasmid"/>
</dbReference>
<name>A0A1D3KA24_PSEVE</name>